<organism evidence="2 3">
    <name type="scientific">Oryza sativa subsp. indica</name>
    <name type="common">Rice</name>
    <dbReference type="NCBI Taxonomy" id="39946"/>
    <lineage>
        <taxon>Eukaryota</taxon>
        <taxon>Viridiplantae</taxon>
        <taxon>Streptophyta</taxon>
        <taxon>Embryophyta</taxon>
        <taxon>Tracheophyta</taxon>
        <taxon>Spermatophyta</taxon>
        <taxon>Magnoliopsida</taxon>
        <taxon>Liliopsida</taxon>
        <taxon>Poales</taxon>
        <taxon>Poaceae</taxon>
        <taxon>BOP clade</taxon>
        <taxon>Oryzoideae</taxon>
        <taxon>Oryzeae</taxon>
        <taxon>Oryzinae</taxon>
        <taxon>Oryza</taxon>
        <taxon>Oryza sativa</taxon>
    </lineage>
</organism>
<protein>
    <submittedName>
        <fullName evidence="2">Uncharacterized protein</fullName>
    </submittedName>
</protein>
<keyword evidence="3" id="KW-1185">Reference proteome</keyword>
<evidence type="ECO:0000313" key="2">
    <source>
        <dbReference type="EMBL" id="EAY75392.1"/>
    </source>
</evidence>
<reference evidence="2 3" key="1">
    <citation type="journal article" date="2005" name="PLoS Biol.">
        <title>The genomes of Oryza sativa: a history of duplications.</title>
        <authorList>
            <person name="Yu J."/>
            <person name="Wang J."/>
            <person name="Lin W."/>
            <person name="Li S."/>
            <person name="Li H."/>
            <person name="Zhou J."/>
            <person name="Ni P."/>
            <person name="Dong W."/>
            <person name="Hu S."/>
            <person name="Zeng C."/>
            <person name="Zhang J."/>
            <person name="Zhang Y."/>
            <person name="Li R."/>
            <person name="Xu Z."/>
            <person name="Li S."/>
            <person name="Li X."/>
            <person name="Zheng H."/>
            <person name="Cong L."/>
            <person name="Lin L."/>
            <person name="Yin J."/>
            <person name="Geng J."/>
            <person name="Li G."/>
            <person name="Shi J."/>
            <person name="Liu J."/>
            <person name="Lv H."/>
            <person name="Li J."/>
            <person name="Wang J."/>
            <person name="Deng Y."/>
            <person name="Ran L."/>
            <person name="Shi X."/>
            <person name="Wang X."/>
            <person name="Wu Q."/>
            <person name="Li C."/>
            <person name="Ren X."/>
            <person name="Wang J."/>
            <person name="Wang X."/>
            <person name="Li D."/>
            <person name="Liu D."/>
            <person name="Zhang X."/>
            <person name="Ji Z."/>
            <person name="Zhao W."/>
            <person name="Sun Y."/>
            <person name="Zhang Z."/>
            <person name="Bao J."/>
            <person name="Han Y."/>
            <person name="Dong L."/>
            <person name="Ji J."/>
            <person name="Chen P."/>
            <person name="Wu S."/>
            <person name="Liu J."/>
            <person name="Xiao Y."/>
            <person name="Bu D."/>
            <person name="Tan J."/>
            <person name="Yang L."/>
            <person name="Ye C."/>
            <person name="Zhang J."/>
            <person name="Xu J."/>
            <person name="Zhou Y."/>
            <person name="Yu Y."/>
            <person name="Zhang B."/>
            <person name="Zhuang S."/>
            <person name="Wei H."/>
            <person name="Liu B."/>
            <person name="Lei M."/>
            <person name="Yu H."/>
            <person name="Li Y."/>
            <person name="Xu H."/>
            <person name="Wei S."/>
            <person name="He X."/>
            <person name="Fang L."/>
            <person name="Zhang Z."/>
            <person name="Zhang Y."/>
            <person name="Huang X."/>
            <person name="Su Z."/>
            <person name="Tong W."/>
            <person name="Li J."/>
            <person name="Tong Z."/>
            <person name="Li S."/>
            <person name="Ye J."/>
            <person name="Wang L."/>
            <person name="Fang L."/>
            <person name="Lei T."/>
            <person name="Chen C."/>
            <person name="Chen H."/>
            <person name="Xu Z."/>
            <person name="Li H."/>
            <person name="Huang H."/>
            <person name="Zhang F."/>
            <person name="Xu H."/>
            <person name="Li N."/>
            <person name="Zhao C."/>
            <person name="Li S."/>
            <person name="Dong L."/>
            <person name="Huang Y."/>
            <person name="Li L."/>
            <person name="Xi Y."/>
            <person name="Qi Q."/>
            <person name="Li W."/>
            <person name="Zhang B."/>
            <person name="Hu W."/>
            <person name="Zhang Y."/>
            <person name="Tian X."/>
            <person name="Jiao Y."/>
            <person name="Liang X."/>
            <person name="Jin J."/>
            <person name="Gao L."/>
            <person name="Zheng W."/>
            <person name="Hao B."/>
            <person name="Liu S."/>
            <person name="Wang W."/>
            <person name="Yuan L."/>
            <person name="Cao M."/>
            <person name="McDermott J."/>
            <person name="Samudrala R."/>
            <person name="Wang J."/>
            <person name="Wong G.K."/>
            <person name="Yang H."/>
        </authorList>
    </citation>
    <scope>NUCLEOTIDE SEQUENCE [LARGE SCALE GENOMIC DNA]</scope>
    <source>
        <strain evidence="3">cv. 93-11</strain>
    </source>
</reference>
<name>A2WTU6_ORYSI</name>
<sequence length="80" mass="9120">MATRERERKGLKERRGKIATATEEPDKLGPYTETYSFYSTHYVGLIDRPNIKQSMMGGMFVGNAKRTYTDSKAPWGEQGK</sequence>
<evidence type="ECO:0000313" key="3">
    <source>
        <dbReference type="Proteomes" id="UP000007015"/>
    </source>
</evidence>
<dbReference type="AlphaFoldDB" id="A2WTU6"/>
<dbReference type="Proteomes" id="UP000007015">
    <property type="component" value="Chromosome 1"/>
</dbReference>
<evidence type="ECO:0000256" key="1">
    <source>
        <dbReference type="SAM" id="MobiDB-lite"/>
    </source>
</evidence>
<dbReference type="HOGENOM" id="CLU_2594045_0_0_1"/>
<gene>
    <name evidence="2" type="ORF">OsI_03293</name>
</gene>
<accession>A2WTU6</accession>
<proteinExistence type="predicted"/>
<dbReference type="Gramene" id="BGIOSGA004214-TA">
    <property type="protein sequence ID" value="BGIOSGA004214-PA"/>
    <property type="gene ID" value="BGIOSGA004214"/>
</dbReference>
<feature type="compositionally biased region" description="Basic and acidic residues" evidence="1">
    <location>
        <begin position="1"/>
        <end position="10"/>
    </location>
</feature>
<dbReference type="EMBL" id="CM000126">
    <property type="protein sequence ID" value="EAY75392.1"/>
    <property type="molecule type" value="Genomic_DNA"/>
</dbReference>
<feature type="region of interest" description="Disordered" evidence="1">
    <location>
        <begin position="1"/>
        <end position="25"/>
    </location>
</feature>